<name>A0A4Y3K6V3_CELUD</name>
<comment type="caution">
    <text evidence="1">The sequence shown here is derived from an EMBL/GenBank/DDBJ whole genome shotgun (WGS) entry which is preliminary data.</text>
</comment>
<evidence type="ECO:0000313" key="1">
    <source>
        <dbReference type="EMBL" id="GEA79657.1"/>
    </source>
</evidence>
<reference evidence="1 2" key="1">
    <citation type="submission" date="2019-06" db="EMBL/GenBank/DDBJ databases">
        <title>Whole genome shotgun sequence of Cellulomonas uda NBRC 3747.</title>
        <authorList>
            <person name="Hosoyama A."/>
            <person name="Uohara A."/>
            <person name="Ohji S."/>
            <person name="Ichikawa N."/>
        </authorList>
    </citation>
    <scope>NUCLEOTIDE SEQUENCE [LARGE SCALE GENOMIC DNA]</scope>
    <source>
        <strain evidence="1 2">NBRC 3747</strain>
    </source>
</reference>
<dbReference type="Proteomes" id="UP000315842">
    <property type="component" value="Unassembled WGS sequence"/>
</dbReference>
<dbReference type="EMBL" id="BJLP01000001">
    <property type="protein sequence ID" value="GEA79657.1"/>
    <property type="molecule type" value="Genomic_DNA"/>
</dbReference>
<dbReference type="AlphaFoldDB" id="A0A4Y3K6V3"/>
<gene>
    <name evidence="1" type="ORF">CUD01_01010</name>
</gene>
<evidence type="ECO:0000313" key="2">
    <source>
        <dbReference type="Proteomes" id="UP000315842"/>
    </source>
</evidence>
<keyword evidence="2" id="KW-1185">Reference proteome</keyword>
<sequence length="66" mass="7239">MHPSAPSGRKEDKRADEDALRIPIVVLRDADRNDVNPLLVRSKLDINAGNAQIAHGISFVLRPADL</sequence>
<proteinExistence type="predicted"/>
<dbReference type="RefSeq" id="WP_378078918.1">
    <property type="nucleotide sequence ID" value="NZ_JBHLSZ010000001.1"/>
</dbReference>
<accession>A0A4Y3K6V3</accession>
<protein>
    <submittedName>
        <fullName evidence="1">Uncharacterized protein</fullName>
    </submittedName>
</protein>
<organism evidence="1 2">
    <name type="scientific">Cellulomonas uda</name>
    <dbReference type="NCBI Taxonomy" id="1714"/>
    <lineage>
        <taxon>Bacteria</taxon>
        <taxon>Bacillati</taxon>
        <taxon>Actinomycetota</taxon>
        <taxon>Actinomycetes</taxon>
        <taxon>Micrococcales</taxon>
        <taxon>Cellulomonadaceae</taxon>
        <taxon>Cellulomonas</taxon>
    </lineage>
</organism>